<dbReference type="Proteomes" id="UP000886780">
    <property type="component" value="Unassembled WGS sequence"/>
</dbReference>
<reference evidence="1" key="2">
    <citation type="submission" date="2021-04" db="EMBL/GenBank/DDBJ databases">
        <authorList>
            <person name="Gilroy R."/>
        </authorList>
    </citation>
    <scope>NUCLEOTIDE SEQUENCE</scope>
    <source>
        <strain evidence="1">ChiGjej4B4-12881</strain>
    </source>
</reference>
<dbReference type="InterPro" id="IPR036705">
    <property type="entry name" value="Ribosyl_crysJ1_sf"/>
</dbReference>
<sequence length="667" mass="73884">MKELYIERIYAGWLAKIIGIRYGAPIEGWTYEKIRDLFGERMPDYPADYRLFAADDDSNGPWFFLRALEDGGVCAPDGQKRELEPEDVARALLNYAPFEHGFFWWGGYGVSTEHTAYLNLRNGIPAPESGSIRQNGSTMAEQIGGQIFSDTWGLVNPGKPERAARMARAAASVTHDGDGLNGAAFVASCVSAAFCERDIRRVMETGLSFVEAGSTYEQAVRAVMDYYDSHEKEGEAWRDGFDFIREHYGYDRYPGVCHIIPNAAVMALAMLYGAGDFDRTLEICNLCGWDTDCNVGNVACILGTALGLSAIGEKWRRPVNDLLISSGVLGCYNIQDVPGSAAYIARLAYWLDGEEIPESWREILNGKRRYHFEFPGSTHAMRLRVESAEGEVLDGRMPRMENTAEDSFAGQRSLKVSAAGLEAGDRLYLYQTTYYRPEEFTDSRYDPAFSPILYPGQTLRGAVCLPAYSRPAQVSLYVKDLHTGAILEGERMRLETGEWRELSFTLPGGSQVLAGEAGFCFRMEGRALERFSFAALADEFGWDGPADYCLDMGGEQEEVWPGGGHREIRPFTRLKGNAWLEGGQLHLACSDFGEMYTGDCGWTDYRAEFSLIPVKGSFLGALIRVQGAVRSCGAALLPGKLAILKSRPDGDGYEILGETAFDWKPGE</sequence>
<dbReference type="EMBL" id="DXEU01000185">
    <property type="protein sequence ID" value="HIX53169.1"/>
    <property type="molecule type" value="Genomic_DNA"/>
</dbReference>
<proteinExistence type="predicted"/>
<evidence type="ECO:0000313" key="1">
    <source>
        <dbReference type="EMBL" id="HIX53169.1"/>
    </source>
</evidence>
<dbReference type="AlphaFoldDB" id="A0A9D2AXV9"/>
<name>A0A9D2AXV9_9FIRM</name>
<dbReference type="Gene3D" id="1.10.4080.10">
    <property type="entry name" value="ADP-ribosylation/Crystallin J1"/>
    <property type="match status" value="1"/>
</dbReference>
<accession>A0A9D2AXV9</accession>
<protein>
    <submittedName>
        <fullName evidence="1">ADP-ribosylglycohydrolase family protein</fullName>
    </submittedName>
</protein>
<reference evidence="1" key="1">
    <citation type="journal article" date="2021" name="PeerJ">
        <title>Extensive microbial diversity within the chicken gut microbiome revealed by metagenomics and culture.</title>
        <authorList>
            <person name="Gilroy R."/>
            <person name="Ravi A."/>
            <person name="Getino M."/>
            <person name="Pursley I."/>
            <person name="Horton D.L."/>
            <person name="Alikhan N.F."/>
            <person name="Baker D."/>
            <person name="Gharbi K."/>
            <person name="Hall N."/>
            <person name="Watson M."/>
            <person name="Adriaenssens E.M."/>
            <person name="Foster-Nyarko E."/>
            <person name="Jarju S."/>
            <person name="Secka A."/>
            <person name="Antonio M."/>
            <person name="Oren A."/>
            <person name="Chaudhuri R.R."/>
            <person name="La Ragione R."/>
            <person name="Hildebrand F."/>
            <person name="Pallen M.J."/>
        </authorList>
    </citation>
    <scope>NUCLEOTIDE SEQUENCE</scope>
    <source>
        <strain evidence="1">ChiGjej4B4-12881</strain>
    </source>
</reference>
<organism evidence="1 2">
    <name type="scientific">Candidatus Lachnoclostridium stercoripullorum</name>
    <dbReference type="NCBI Taxonomy" id="2838635"/>
    <lineage>
        <taxon>Bacteria</taxon>
        <taxon>Bacillati</taxon>
        <taxon>Bacillota</taxon>
        <taxon>Clostridia</taxon>
        <taxon>Lachnospirales</taxon>
        <taxon>Lachnospiraceae</taxon>
    </lineage>
</organism>
<gene>
    <name evidence="1" type="ORF">IAA28_10250</name>
</gene>
<dbReference type="SUPFAM" id="SSF101478">
    <property type="entry name" value="ADP-ribosylglycohydrolase"/>
    <property type="match status" value="1"/>
</dbReference>
<dbReference type="Pfam" id="PF03747">
    <property type="entry name" value="ADP_ribosyl_GH"/>
    <property type="match status" value="1"/>
</dbReference>
<feature type="non-terminal residue" evidence="1">
    <location>
        <position position="667"/>
    </location>
</feature>
<comment type="caution">
    <text evidence="1">The sequence shown here is derived from an EMBL/GenBank/DDBJ whole genome shotgun (WGS) entry which is preliminary data.</text>
</comment>
<evidence type="ECO:0000313" key="2">
    <source>
        <dbReference type="Proteomes" id="UP000886780"/>
    </source>
</evidence>
<dbReference type="InterPro" id="IPR005502">
    <property type="entry name" value="Ribosyl_crysJ1"/>
</dbReference>